<dbReference type="Proteomes" id="UP001209229">
    <property type="component" value="Unassembled WGS sequence"/>
</dbReference>
<dbReference type="InterPro" id="IPR051398">
    <property type="entry name" value="Polysacch_Deacetylase"/>
</dbReference>
<comment type="subcellular location">
    <subcellularLocation>
        <location evidence="1">Secreted</location>
    </subcellularLocation>
</comment>
<dbReference type="GO" id="GO:0005975">
    <property type="term" value="P:carbohydrate metabolic process"/>
    <property type="evidence" value="ECO:0007669"/>
    <property type="project" value="InterPro"/>
</dbReference>
<proteinExistence type="predicted"/>
<dbReference type="PROSITE" id="PS51257">
    <property type="entry name" value="PROKAR_LIPOPROTEIN"/>
    <property type="match status" value="1"/>
</dbReference>
<dbReference type="PANTHER" id="PTHR34216:SF3">
    <property type="entry name" value="POLY-BETA-1,6-N-ACETYL-D-GLUCOSAMINE N-DEACETYLASE"/>
    <property type="match status" value="1"/>
</dbReference>
<keyword evidence="2" id="KW-0732">Signal</keyword>
<dbReference type="Pfam" id="PF01522">
    <property type="entry name" value="Polysacc_deac_1"/>
    <property type="match status" value="1"/>
</dbReference>
<dbReference type="SUPFAM" id="SSF88713">
    <property type="entry name" value="Glycoside hydrolase/deacetylase"/>
    <property type="match status" value="1"/>
</dbReference>
<evidence type="ECO:0000313" key="5">
    <source>
        <dbReference type="Proteomes" id="UP001209229"/>
    </source>
</evidence>
<evidence type="ECO:0000313" key="4">
    <source>
        <dbReference type="EMBL" id="MCW3787795.1"/>
    </source>
</evidence>
<dbReference type="PANTHER" id="PTHR34216">
    <property type="match status" value="1"/>
</dbReference>
<reference evidence="4" key="1">
    <citation type="submission" date="2022-10" db="EMBL/GenBank/DDBJ databases">
        <authorList>
            <person name="Yu W.X."/>
        </authorList>
    </citation>
    <scope>NUCLEOTIDE SEQUENCE</scope>
    <source>
        <strain evidence="4">AAT</strain>
    </source>
</reference>
<evidence type="ECO:0000256" key="2">
    <source>
        <dbReference type="ARBA" id="ARBA00022729"/>
    </source>
</evidence>
<dbReference type="InterPro" id="IPR002509">
    <property type="entry name" value="NODB_dom"/>
</dbReference>
<comment type="caution">
    <text evidence="4">The sequence shown here is derived from an EMBL/GenBank/DDBJ whole genome shotgun (WGS) entry which is preliminary data.</text>
</comment>
<evidence type="ECO:0000256" key="1">
    <source>
        <dbReference type="ARBA" id="ARBA00004613"/>
    </source>
</evidence>
<feature type="domain" description="NodB homology" evidence="3">
    <location>
        <begin position="91"/>
        <end position="306"/>
    </location>
</feature>
<keyword evidence="5" id="KW-1185">Reference proteome</keyword>
<dbReference type="CDD" id="cd10973">
    <property type="entry name" value="CE4_DAC_u4_5s"/>
    <property type="match status" value="1"/>
</dbReference>
<dbReference type="EMBL" id="JAPDPJ010000036">
    <property type="protein sequence ID" value="MCW3787795.1"/>
    <property type="molecule type" value="Genomic_DNA"/>
</dbReference>
<gene>
    <name evidence="4" type="ORF">OM075_15065</name>
</gene>
<dbReference type="AlphaFoldDB" id="A0AAE3M744"/>
<dbReference type="Gene3D" id="3.20.20.370">
    <property type="entry name" value="Glycoside hydrolase/deacetylase"/>
    <property type="match status" value="1"/>
</dbReference>
<organism evidence="4 5">
    <name type="scientific">Plebeiibacterium sediminum</name>
    <dbReference type="NCBI Taxonomy" id="2992112"/>
    <lineage>
        <taxon>Bacteria</taxon>
        <taxon>Pseudomonadati</taxon>
        <taxon>Bacteroidota</taxon>
        <taxon>Bacteroidia</taxon>
        <taxon>Marinilabiliales</taxon>
        <taxon>Marinilabiliaceae</taxon>
        <taxon>Plebeiibacterium</taxon>
    </lineage>
</organism>
<accession>A0AAE3M744</accession>
<protein>
    <submittedName>
        <fullName evidence="4">Polysaccharide deacetylase family protein</fullName>
    </submittedName>
</protein>
<dbReference type="PROSITE" id="PS51677">
    <property type="entry name" value="NODB"/>
    <property type="match status" value="1"/>
</dbReference>
<sequence>MIRFGKSYWISLLVIIFSQACDGQVTKVSDYHFTADFNAVGLVYHRFGDNRYPTTNTTKQLFEQQLKYLNDNHIKTFTINQLSLNQDSGNQKVFITVDDGFVSFYKNGFPLLKKYNCKATIFINTESVGWSDYMNWEQIKELVKAGIQIGSHSHAHSYFLNISKEERIQAFIEDLEKSEQLFLEHLGFVPKVYAYPYGEFDNTMERVLKERGYNLAFAQNSGVWDCNSNLYAIPRFPASGAHFGMDKFTQRIAMKSLPIQTNEPGPIVLSAQQKYSIELRLDDSNNFSSLNCFFNNQYEPKLFTIKDGVINVNITMPANKRRALLTFTSKSKNGDWYWWSMLFINPKYLN</sequence>
<dbReference type="InterPro" id="IPR011330">
    <property type="entry name" value="Glyco_hydro/deAcase_b/a-brl"/>
</dbReference>
<dbReference type="GO" id="GO:0016810">
    <property type="term" value="F:hydrolase activity, acting on carbon-nitrogen (but not peptide) bonds"/>
    <property type="evidence" value="ECO:0007669"/>
    <property type="project" value="InterPro"/>
</dbReference>
<dbReference type="GO" id="GO:0005576">
    <property type="term" value="C:extracellular region"/>
    <property type="evidence" value="ECO:0007669"/>
    <property type="project" value="UniProtKB-SubCell"/>
</dbReference>
<name>A0AAE3M744_9BACT</name>
<dbReference type="RefSeq" id="WP_301191359.1">
    <property type="nucleotide sequence ID" value="NZ_JAPDPJ010000036.1"/>
</dbReference>
<evidence type="ECO:0000259" key="3">
    <source>
        <dbReference type="PROSITE" id="PS51677"/>
    </source>
</evidence>